<feature type="chain" id="PRO_5020316284" description="Lipoprotein" evidence="1">
    <location>
        <begin position="18"/>
        <end position="236"/>
    </location>
</feature>
<accession>A0A4V6N698</accession>
<evidence type="ECO:0008006" key="4">
    <source>
        <dbReference type="Google" id="ProtNLM"/>
    </source>
</evidence>
<evidence type="ECO:0000313" key="2">
    <source>
        <dbReference type="EMBL" id="TCD12566.1"/>
    </source>
</evidence>
<gene>
    <name evidence="2" type="ORF">EZ449_00525</name>
</gene>
<comment type="caution">
    <text evidence="2">The sequence shown here is derived from an EMBL/GenBank/DDBJ whole genome shotgun (WGS) entry which is preliminary data.</text>
</comment>
<dbReference type="EMBL" id="SJSN01000001">
    <property type="protein sequence ID" value="TCD12566.1"/>
    <property type="molecule type" value="Genomic_DNA"/>
</dbReference>
<proteinExistence type="predicted"/>
<evidence type="ECO:0000256" key="1">
    <source>
        <dbReference type="SAM" id="SignalP"/>
    </source>
</evidence>
<name>A0A4V6N698_9SPHI</name>
<dbReference type="OrthoDB" id="893724at2"/>
<reference evidence="2 3" key="1">
    <citation type="submission" date="2019-02" db="EMBL/GenBank/DDBJ databases">
        <title>Pedobacter sp. RP-3-11 sp. nov., isolated from Arctic soil.</title>
        <authorList>
            <person name="Dahal R.H."/>
        </authorList>
    </citation>
    <scope>NUCLEOTIDE SEQUENCE [LARGE SCALE GENOMIC DNA]</scope>
    <source>
        <strain evidence="2 3">RP-3-11</strain>
    </source>
</reference>
<dbReference type="RefSeq" id="WP_131556006.1">
    <property type="nucleotide sequence ID" value="NZ_SJSN01000001.1"/>
</dbReference>
<organism evidence="2 3">
    <name type="scientific">Pedobacter frigidisoli</name>
    <dbReference type="NCBI Taxonomy" id="2530455"/>
    <lineage>
        <taxon>Bacteria</taxon>
        <taxon>Pseudomonadati</taxon>
        <taxon>Bacteroidota</taxon>
        <taxon>Sphingobacteriia</taxon>
        <taxon>Sphingobacteriales</taxon>
        <taxon>Sphingobacteriaceae</taxon>
        <taxon>Pedobacter</taxon>
    </lineage>
</organism>
<dbReference type="Proteomes" id="UP000291485">
    <property type="component" value="Unassembled WGS sequence"/>
</dbReference>
<keyword evidence="3" id="KW-1185">Reference proteome</keyword>
<keyword evidence="1" id="KW-0732">Signal</keyword>
<sequence length="236" mass="26778">MKFKNLLGLGIALLCLAACKKESPIIEPPIVKPDETEIIRDSVAYVMDGKLNTASKYSSGWKVSNVQPNSKVDSIVNYAYYISGDKDSVMYSKTYSFYKNSNKIDFIFIKKYNKKVMTSGFLYEPSDIRDFYAVGMRNYALDYERNNSQNGIAINVNNEGAYKTYGSDSFRIPPTLSADAQQNSKFEIISVKKTKTGLYILEARFNAKVYDDKNGSKRIDNGYLKINLGLLDEYFK</sequence>
<dbReference type="AlphaFoldDB" id="A0A4V6N698"/>
<protein>
    <recommendedName>
        <fullName evidence="4">Lipoprotein</fullName>
    </recommendedName>
</protein>
<feature type="signal peptide" evidence="1">
    <location>
        <begin position="1"/>
        <end position="17"/>
    </location>
</feature>
<evidence type="ECO:0000313" key="3">
    <source>
        <dbReference type="Proteomes" id="UP000291485"/>
    </source>
</evidence>